<organism evidence="2 3">
    <name type="scientific">Punica granatum</name>
    <name type="common">Pomegranate</name>
    <dbReference type="NCBI Taxonomy" id="22663"/>
    <lineage>
        <taxon>Eukaryota</taxon>
        <taxon>Viridiplantae</taxon>
        <taxon>Streptophyta</taxon>
        <taxon>Embryophyta</taxon>
        <taxon>Tracheophyta</taxon>
        <taxon>Spermatophyta</taxon>
        <taxon>Magnoliopsida</taxon>
        <taxon>eudicotyledons</taxon>
        <taxon>Gunneridae</taxon>
        <taxon>Pentapetalae</taxon>
        <taxon>rosids</taxon>
        <taxon>malvids</taxon>
        <taxon>Myrtales</taxon>
        <taxon>Lythraceae</taxon>
        <taxon>Punica</taxon>
    </lineage>
</organism>
<keyword evidence="3" id="KW-1185">Reference proteome</keyword>
<gene>
    <name evidence="2" type="ORF">CRG98_047755</name>
</gene>
<evidence type="ECO:0000313" key="3">
    <source>
        <dbReference type="Proteomes" id="UP000233551"/>
    </source>
</evidence>
<accession>A0A2I0HJI3</accession>
<dbReference type="EMBL" id="PGOL01008273">
    <property type="protein sequence ID" value="PKI31869.1"/>
    <property type="molecule type" value="Genomic_DNA"/>
</dbReference>
<feature type="region of interest" description="Disordered" evidence="1">
    <location>
        <begin position="22"/>
        <end position="53"/>
    </location>
</feature>
<name>A0A2I0HJI3_PUNGR</name>
<feature type="non-terminal residue" evidence="2">
    <location>
        <position position="1"/>
    </location>
</feature>
<comment type="caution">
    <text evidence="2">The sequence shown here is derived from an EMBL/GenBank/DDBJ whole genome shotgun (WGS) entry which is preliminary data.</text>
</comment>
<evidence type="ECO:0000256" key="1">
    <source>
        <dbReference type="SAM" id="MobiDB-lite"/>
    </source>
</evidence>
<dbReference type="Proteomes" id="UP000233551">
    <property type="component" value="Unassembled WGS sequence"/>
</dbReference>
<dbReference type="AlphaFoldDB" id="A0A2I0HJI3"/>
<proteinExistence type="predicted"/>
<protein>
    <submittedName>
        <fullName evidence="2">Uncharacterized protein</fullName>
    </submittedName>
</protein>
<reference evidence="2 3" key="1">
    <citation type="submission" date="2017-11" db="EMBL/GenBank/DDBJ databases">
        <title>De-novo sequencing of pomegranate (Punica granatum L.) genome.</title>
        <authorList>
            <person name="Akparov Z."/>
            <person name="Amiraslanov A."/>
            <person name="Hajiyeva S."/>
            <person name="Abbasov M."/>
            <person name="Kaur K."/>
            <person name="Hamwieh A."/>
            <person name="Solovyev V."/>
            <person name="Salamov A."/>
            <person name="Braich B."/>
            <person name="Kosarev P."/>
            <person name="Mahmoud A."/>
            <person name="Hajiyev E."/>
            <person name="Babayeva S."/>
            <person name="Izzatullayeva V."/>
            <person name="Mammadov A."/>
            <person name="Mammadov A."/>
            <person name="Sharifova S."/>
            <person name="Ojaghi J."/>
            <person name="Eynullazada K."/>
            <person name="Bayramov B."/>
            <person name="Abdulazimova A."/>
            <person name="Shahmuradov I."/>
        </authorList>
    </citation>
    <scope>NUCLEOTIDE SEQUENCE [LARGE SCALE GENOMIC DNA]</scope>
    <source>
        <strain evidence="3">cv. AG2017</strain>
        <tissue evidence="2">Leaf</tissue>
    </source>
</reference>
<feature type="compositionally biased region" description="Basic and acidic residues" evidence="1">
    <location>
        <begin position="37"/>
        <end position="53"/>
    </location>
</feature>
<sequence>QLGYNTMEASERNALSCQLEIAKSENEGGGRTWEPARANDDRQQQREAPKGKE</sequence>
<evidence type="ECO:0000313" key="2">
    <source>
        <dbReference type="EMBL" id="PKI31869.1"/>
    </source>
</evidence>